<comment type="caution">
    <text evidence="9">The sequence shown here is derived from an EMBL/GenBank/DDBJ whole genome shotgun (WGS) entry which is preliminary data.</text>
</comment>
<protein>
    <submittedName>
        <fullName evidence="9">AzlC family ABC transporter permease</fullName>
    </submittedName>
</protein>
<keyword evidence="3" id="KW-0813">Transport</keyword>
<evidence type="ECO:0000313" key="10">
    <source>
        <dbReference type="Proteomes" id="UP001559025"/>
    </source>
</evidence>
<feature type="transmembrane region" description="Helical" evidence="8">
    <location>
        <begin position="168"/>
        <end position="186"/>
    </location>
</feature>
<evidence type="ECO:0000256" key="7">
    <source>
        <dbReference type="ARBA" id="ARBA00023136"/>
    </source>
</evidence>
<gene>
    <name evidence="9" type="ORF">V1479_19500</name>
</gene>
<evidence type="ECO:0000313" key="9">
    <source>
        <dbReference type="EMBL" id="MEX4009504.1"/>
    </source>
</evidence>
<organism evidence="9 10">
    <name type="scientific">Neoaquamicrobium sediminum</name>
    <dbReference type="NCBI Taxonomy" id="1849104"/>
    <lineage>
        <taxon>Bacteria</taxon>
        <taxon>Pseudomonadati</taxon>
        <taxon>Pseudomonadota</taxon>
        <taxon>Alphaproteobacteria</taxon>
        <taxon>Hyphomicrobiales</taxon>
        <taxon>Phyllobacteriaceae</taxon>
        <taxon>Neoaquamicrobium</taxon>
    </lineage>
</organism>
<name>A0ABV3WY24_9HYPH</name>
<keyword evidence="6 8" id="KW-1133">Transmembrane helix</keyword>
<dbReference type="Proteomes" id="UP001559025">
    <property type="component" value="Unassembled WGS sequence"/>
</dbReference>
<evidence type="ECO:0000256" key="1">
    <source>
        <dbReference type="ARBA" id="ARBA00004651"/>
    </source>
</evidence>
<dbReference type="EMBL" id="JAZHFV010000006">
    <property type="protein sequence ID" value="MEX4009504.1"/>
    <property type="molecule type" value="Genomic_DNA"/>
</dbReference>
<dbReference type="InterPro" id="IPR011606">
    <property type="entry name" value="Brnchd-chn_aa_trnsp_permease"/>
</dbReference>
<proteinExistence type="inferred from homology"/>
<keyword evidence="5 8" id="KW-0812">Transmembrane</keyword>
<feature type="transmembrane region" description="Helical" evidence="8">
    <location>
        <begin position="76"/>
        <end position="94"/>
    </location>
</feature>
<sequence>MSIAETTGQKFSPRSDFLDGARRGLPVVLASAPFGLLFGALAIQNGMTLGEAVLMSATVYAGASQMVGLELFGQTIAPWLIVLSIFAVNFRHVLYSAALGRKVTHWTSAQRAFGFFFLVDPQYAEGEKQSLRGRLSFAWYMGMATPIYVCWVIEAGLGAAFGSLIPNPHALGLDFLLPIYFLGLVMDFRKRPLWLPVVSVSAAASIAAYYFVGSPWHVSIGAAAGIALAAMMPPNGEGTGA</sequence>
<keyword evidence="4" id="KW-1003">Cell membrane</keyword>
<evidence type="ECO:0000256" key="4">
    <source>
        <dbReference type="ARBA" id="ARBA00022475"/>
    </source>
</evidence>
<dbReference type="PANTHER" id="PTHR34979">
    <property type="entry name" value="INNER MEMBRANE PROTEIN YGAZ"/>
    <property type="match status" value="1"/>
</dbReference>
<dbReference type="PANTHER" id="PTHR34979:SF1">
    <property type="entry name" value="INNER MEMBRANE PROTEIN YGAZ"/>
    <property type="match status" value="1"/>
</dbReference>
<comment type="similarity">
    <text evidence="2">Belongs to the AzlC family.</text>
</comment>
<dbReference type="RefSeq" id="WP_368804413.1">
    <property type="nucleotide sequence ID" value="NZ_JAZHFV010000006.1"/>
</dbReference>
<feature type="transmembrane region" description="Helical" evidence="8">
    <location>
        <begin position="193"/>
        <end position="212"/>
    </location>
</feature>
<reference evidence="9 10" key="1">
    <citation type="submission" date="2024-01" db="EMBL/GenBank/DDBJ databases">
        <title>New evidence supports the origin of RcGTA from prophage.</title>
        <authorList>
            <person name="Xu Y."/>
            <person name="Liu B."/>
            <person name="Chen F."/>
        </authorList>
    </citation>
    <scope>NUCLEOTIDE SEQUENCE [LARGE SCALE GENOMIC DNA]</scope>
    <source>
        <strain evidence="9 10">CBW1107-2</strain>
    </source>
</reference>
<feature type="transmembrane region" description="Helical" evidence="8">
    <location>
        <begin position="24"/>
        <end position="43"/>
    </location>
</feature>
<evidence type="ECO:0000256" key="3">
    <source>
        <dbReference type="ARBA" id="ARBA00022448"/>
    </source>
</evidence>
<dbReference type="Pfam" id="PF03591">
    <property type="entry name" value="AzlC"/>
    <property type="match status" value="1"/>
</dbReference>
<comment type="subcellular location">
    <subcellularLocation>
        <location evidence="1">Cell membrane</location>
        <topology evidence="1">Multi-pass membrane protein</topology>
    </subcellularLocation>
</comment>
<keyword evidence="10" id="KW-1185">Reference proteome</keyword>
<evidence type="ECO:0000256" key="6">
    <source>
        <dbReference type="ARBA" id="ARBA00022989"/>
    </source>
</evidence>
<evidence type="ECO:0000256" key="8">
    <source>
        <dbReference type="SAM" id="Phobius"/>
    </source>
</evidence>
<evidence type="ECO:0000256" key="2">
    <source>
        <dbReference type="ARBA" id="ARBA00010735"/>
    </source>
</evidence>
<feature type="transmembrane region" description="Helical" evidence="8">
    <location>
        <begin position="137"/>
        <end position="162"/>
    </location>
</feature>
<accession>A0ABV3WY24</accession>
<keyword evidence="7 8" id="KW-0472">Membrane</keyword>
<evidence type="ECO:0000256" key="5">
    <source>
        <dbReference type="ARBA" id="ARBA00022692"/>
    </source>
</evidence>